<dbReference type="Gene3D" id="3.40.50.2300">
    <property type="match status" value="1"/>
</dbReference>
<name>A0ABS4CJN5_9ENTE</name>
<proteinExistence type="predicted"/>
<dbReference type="EMBL" id="JAEDXU010000004">
    <property type="protein sequence ID" value="MBP1046663.1"/>
    <property type="molecule type" value="Genomic_DNA"/>
</dbReference>
<comment type="caution">
    <text evidence="1">The sequence shown here is derived from an EMBL/GenBank/DDBJ whole genome shotgun (WGS) entry which is preliminary data.</text>
</comment>
<protein>
    <recommendedName>
        <fullName evidence="3">PTS EIIB type-3 domain-containing protein</fullName>
    </recommendedName>
</protein>
<evidence type="ECO:0000313" key="2">
    <source>
        <dbReference type="Proteomes" id="UP000673375"/>
    </source>
</evidence>
<gene>
    <name evidence="1" type="ORF">I6N96_10215</name>
</gene>
<dbReference type="Proteomes" id="UP000673375">
    <property type="component" value="Unassembled WGS sequence"/>
</dbReference>
<dbReference type="RefSeq" id="WP_209557450.1">
    <property type="nucleotide sequence ID" value="NZ_JAEDXU010000004.1"/>
</dbReference>
<keyword evidence="2" id="KW-1185">Reference proteome</keyword>
<reference evidence="1 2" key="1">
    <citation type="submission" date="2020-12" db="EMBL/GenBank/DDBJ databases">
        <title>Vagococcus allomyrinae sp. nov. and Enterococcus lavae sp. nov., isolated from the larvae of Allomyrina dichotoma.</title>
        <authorList>
            <person name="Lee S.D."/>
        </authorList>
    </citation>
    <scope>NUCLEOTIDE SEQUENCE [LARGE SCALE GENOMIC DNA]</scope>
    <source>
        <strain evidence="1 2">BWM-S5</strain>
    </source>
</reference>
<accession>A0ABS4CJN5</accession>
<evidence type="ECO:0000313" key="1">
    <source>
        <dbReference type="EMBL" id="MBP1046663.1"/>
    </source>
</evidence>
<sequence>MTKKIRVLLMEDEKNAGFDIVKVLYEKLVGLLEESREIELMVSSYSEMKQRFVSADVVLVGYPNRELIPRLAYLYGKTTYVDMIDLPAYSVMDAEGVMRQIMAIKEMDQQDFTVHHQNKWSILCSFKKEKNRV</sequence>
<organism evidence="1 2">
    <name type="scientific">Enterococcus larvae</name>
    <dbReference type="NCBI Taxonomy" id="2794352"/>
    <lineage>
        <taxon>Bacteria</taxon>
        <taxon>Bacillati</taxon>
        <taxon>Bacillota</taxon>
        <taxon>Bacilli</taxon>
        <taxon>Lactobacillales</taxon>
        <taxon>Enterococcaceae</taxon>
        <taxon>Enterococcus</taxon>
    </lineage>
</organism>
<evidence type="ECO:0008006" key="3">
    <source>
        <dbReference type="Google" id="ProtNLM"/>
    </source>
</evidence>